<dbReference type="Pfam" id="PF04186">
    <property type="entry name" value="FxsA"/>
    <property type="match status" value="1"/>
</dbReference>
<dbReference type="RefSeq" id="WP_042231158.1">
    <property type="nucleotide sequence ID" value="NZ_BQWH01000001.1"/>
</dbReference>
<dbReference type="NCBIfam" id="NF008528">
    <property type="entry name" value="PRK11463.1-2"/>
    <property type="match status" value="1"/>
</dbReference>
<keyword evidence="1" id="KW-1133">Transmembrane helix</keyword>
<protein>
    <submittedName>
        <fullName evidence="3">Exclusion suppressor FxsA</fullName>
    </submittedName>
    <submittedName>
        <fullName evidence="2">FxsA family protein</fullName>
    </submittedName>
</protein>
<dbReference type="GO" id="GO:0016020">
    <property type="term" value="C:membrane"/>
    <property type="evidence" value="ECO:0007669"/>
    <property type="project" value="InterPro"/>
</dbReference>
<proteinExistence type="predicted"/>
<dbReference type="PANTHER" id="PTHR35335:SF1">
    <property type="entry name" value="UPF0716 PROTEIN FXSA"/>
    <property type="match status" value="1"/>
</dbReference>
<dbReference type="InterPro" id="IPR007313">
    <property type="entry name" value="FxsA"/>
</dbReference>
<keyword evidence="1" id="KW-0472">Membrane</keyword>
<feature type="transmembrane region" description="Helical" evidence="1">
    <location>
        <begin position="72"/>
        <end position="91"/>
    </location>
</feature>
<feature type="transmembrane region" description="Helical" evidence="1">
    <location>
        <begin position="97"/>
        <end position="116"/>
    </location>
</feature>
<gene>
    <name evidence="2" type="ORF">M5X16_22510</name>
    <name evidence="3" type="ORF">PC41400_08700</name>
</gene>
<dbReference type="KEGG" id="pchi:PC41400_08700"/>
<reference evidence="3 4" key="1">
    <citation type="submission" date="2018-01" db="EMBL/GenBank/DDBJ databases">
        <title>The whole genome sequencing and assembly of Paenibacillus chitinolyticus KCCM 41400 strain.</title>
        <authorList>
            <person name="Kim J.-Y."/>
            <person name="Park M.-K."/>
            <person name="Lee Y.-J."/>
            <person name="Yi H."/>
            <person name="Bahn Y.-S."/>
            <person name="Kim J.F."/>
            <person name="Lee D.-W."/>
        </authorList>
    </citation>
    <scope>NUCLEOTIDE SEQUENCE [LARGE SCALE GENOMIC DNA]</scope>
    <source>
        <strain evidence="3 4">KCCM 41400</strain>
    </source>
</reference>
<dbReference type="PANTHER" id="PTHR35335">
    <property type="entry name" value="UPF0716 PROTEIN FXSA"/>
    <property type="match status" value="1"/>
</dbReference>
<dbReference type="GeneID" id="95374888"/>
<evidence type="ECO:0000313" key="4">
    <source>
        <dbReference type="Proteomes" id="UP000288943"/>
    </source>
</evidence>
<accession>A0A410WTY9</accession>
<sequence length="131" mass="14443">MLRIALAVFIIVPVLEIACIIGMAHLIGGWMTFGLILLTGLLGALIVRKEASRFLPYARNQLSMGQNPTDSVLDSVCIFVGGLLLIVPGFLTDLAGLLLVLPFTRSLFKMGLLVLLQKLMRNGRFMFINRR</sequence>
<dbReference type="Proteomes" id="UP000288943">
    <property type="component" value="Chromosome"/>
</dbReference>
<dbReference type="EMBL" id="JAMDMJ010000032">
    <property type="protein sequence ID" value="MCY9598528.1"/>
    <property type="molecule type" value="Genomic_DNA"/>
</dbReference>
<keyword evidence="5" id="KW-1185">Reference proteome</keyword>
<feature type="transmembrane region" description="Helical" evidence="1">
    <location>
        <begin position="27"/>
        <end position="47"/>
    </location>
</feature>
<name>A0A410WTY9_9BACL</name>
<evidence type="ECO:0000313" key="3">
    <source>
        <dbReference type="EMBL" id="QAV17737.1"/>
    </source>
</evidence>
<dbReference type="OrthoDB" id="9792788at2"/>
<evidence type="ECO:0000256" key="1">
    <source>
        <dbReference type="SAM" id="Phobius"/>
    </source>
</evidence>
<dbReference type="Proteomes" id="UP001527202">
    <property type="component" value="Unassembled WGS sequence"/>
</dbReference>
<dbReference type="AlphaFoldDB" id="A0A410WTY9"/>
<keyword evidence="1" id="KW-0812">Transmembrane</keyword>
<evidence type="ECO:0000313" key="2">
    <source>
        <dbReference type="EMBL" id="MCY9598528.1"/>
    </source>
</evidence>
<evidence type="ECO:0000313" key="5">
    <source>
        <dbReference type="Proteomes" id="UP001527202"/>
    </source>
</evidence>
<organism evidence="3 4">
    <name type="scientific">Paenibacillus chitinolyticus</name>
    <dbReference type="NCBI Taxonomy" id="79263"/>
    <lineage>
        <taxon>Bacteria</taxon>
        <taxon>Bacillati</taxon>
        <taxon>Bacillota</taxon>
        <taxon>Bacilli</taxon>
        <taxon>Bacillales</taxon>
        <taxon>Paenibacillaceae</taxon>
        <taxon>Paenibacillus</taxon>
    </lineage>
</organism>
<dbReference type="EMBL" id="CP026520">
    <property type="protein sequence ID" value="QAV17737.1"/>
    <property type="molecule type" value="Genomic_DNA"/>
</dbReference>
<reference evidence="2 5" key="2">
    <citation type="submission" date="2022-05" db="EMBL/GenBank/DDBJ databases">
        <title>Genome Sequencing of Bee-Associated Microbes.</title>
        <authorList>
            <person name="Dunlap C."/>
        </authorList>
    </citation>
    <scope>NUCLEOTIDE SEQUENCE [LARGE SCALE GENOMIC DNA]</scope>
    <source>
        <strain evidence="2 5">NRRL B-23120</strain>
    </source>
</reference>